<keyword evidence="1" id="KW-1133">Transmembrane helix</keyword>
<feature type="transmembrane region" description="Helical" evidence="1">
    <location>
        <begin position="7"/>
        <end position="30"/>
    </location>
</feature>
<feature type="transmembrane region" description="Helical" evidence="1">
    <location>
        <begin position="50"/>
        <end position="70"/>
    </location>
</feature>
<proteinExistence type="predicted"/>
<evidence type="ECO:0000313" key="2">
    <source>
        <dbReference type="EMBL" id="KPV44508.1"/>
    </source>
</evidence>
<accession>A0A0P9CFE2</accession>
<dbReference type="PATRIC" id="fig|471514.4.peg.4722"/>
<keyword evidence="1" id="KW-0812">Transmembrane</keyword>
<keyword evidence="1" id="KW-0472">Membrane</keyword>
<protein>
    <submittedName>
        <fullName evidence="2">Uncharacterized protein</fullName>
    </submittedName>
</protein>
<evidence type="ECO:0000256" key="1">
    <source>
        <dbReference type="SAM" id="Phobius"/>
    </source>
</evidence>
<gene>
    <name evidence="2" type="ORF">AN477_06805</name>
</gene>
<dbReference type="EMBL" id="LJCO01000032">
    <property type="protein sequence ID" value="KPV44508.1"/>
    <property type="molecule type" value="Genomic_DNA"/>
</dbReference>
<evidence type="ECO:0000313" key="3">
    <source>
        <dbReference type="Proteomes" id="UP000050482"/>
    </source>
</evidence>
<reference evidence="2 3" key="1">
    <citation type="submission" date="2015-09" db="EMBL/GenBank/DDBJ databases">
        <title>Draft genome sequence of Alicyclobacillus ferrooxydans DSM 22381.</title>
        <authorList>
            <person name="Hemp J."/>
        </authorList>
    </citation>
    <scope>NUCLEOTIDE SEQUENCE [LARGE SCALE GENOMIC DNA]</scope>
    <source>
        <strain evidence="2 3">TC-34</strain>
    </source>
</reference>
<organism evidence="2 3">
    <name type="scientific">Alicyclobacillus ferrooxydans</name>
    <dbReference type="NCBI Taxonomy" id="471514"/>
    <lineage>
        <taxon>Bacteria</taxon>
        <taxon>Bacillati</taxon>
        <taxon>Bacillota</taxon>
        <taxon>Bacilli</taxon>
        <taxon>Bacillales</taxon>
        <taxon>Alicyclobacillaceae</taxon>
        <taxon>Alicyclobacillus</taxon>
    </lineage>
</organism>
<name>A0A0P9CFE2_9BACL</name>
<dbReference type="AlphaFoldDB" id="A0A0P9CFE2"/>
<dbReference type="Proteomes" id="UP000050482">
    <property type="component" value="Unassembled WGS sequence"/>
</dbReference>
<comment type="caution">
    <text evidence="2">The sequence shown here is derived from an EMBL/GenBank/DDBJ whole genome shotgun (WGS) entry which is preliminary data.</text>
</comment>
<keyword evidence="3" id="KW-1185">Reference proteome</keyword>
<sequence length="76" mass="8695">MLKKYREWIYGTGVMIIVVTFYLLVMRAHTSGGSFNGGSLWADRQFQHNLGIWAVITAVIVILMALVGYFTRNNKR</sequence>